<evidence type="ECO:0000313" key="2">
    <source>
        <dbReference type="Proteomes" id="UP000620633"/>
    </source>
</evidence>
<keyword evidence="2" id="KW-1185">Reference proteome</keyword>
<gene>
    <name evidence="1" type="ORF">GCM10008961_03780</name>
</gene>
<dbReference type="EMBL" id="BMQO01000001">
    <property type="protein sequence ID" value="GGS15591.1"/>
    <property type="molecule type" value="Genomic_DNA"/>
</dbReference>
<proteinExistence type="predicted"/>
<comment type="caution">
    <text evidence="1">The sequence shown here is derived from an EMBL/GenBank/DDBJ whole genome shotgun (WGS) entry which is preliminary data.</text>
</comment>
<organism evidence="1 2">
    <name type="scientific">Deinococcus knuensis</name>
    <dbReference type="NCBI Taxonomy" id="1837380"/>
    <lineage>
        <taxon>Bacteria</taxon>
        <taxon>Thermotogati</taxon>
        <taxon>Deinococcota</taxon>
        <taxon>Deinococci</taxon>
        <taxon>Deinococcales</taxon>
        <taxon>Deinococcaceae</taxon>
        <taxon>Deinococcus</taxon>
    </lineage>
</organism>
<sequence>MTRVCHVRTARADQILTAMQACGMDRGAPAHRYSGGMKIQDAPIPHLMGICQDENEMASLPLLGLATLEQAYEAFPGTPRRNVRRIWAGRERLVQRWERMQGVVADEGGAGGRNG</sequence>
<accession>A0ABQ2SE32</accession>
<name>A0ABQ2SE32_9DEIO</name>
<dbReference type="Proteomes" id="UP000620633">
    <property type="component" value="Unassembled WGS sequence"/>
</dbReference>
<reference evidence="2" key="1">
    <citation type="journal article" date="2019" name="Int. J. Syst. Evol. Microbiol.">
        <title>The Global Catalogue of Microorganisms (GCM) 10K type strain sequencing project: providing services to taxonomists for standard genome sequencing and annotation.</title>
        <authorList>
            <consortium name="The Broad Institute Genomics Platform"/>
            <consortium name="The Broad Institute Genome Sequencing Center for Infectious Disease"/>
            <person name="Wu L."/>
            <person name="Ma J."/>
        </authorList>
    </citation>
    <scope>NUCLEOTIDE SEQUENCE [LARGE SCALE GENOMIC DNA]</scope>
    <source>
        <strain evidence="2">JCM 31406</strain>
    </source>
</reference>
<evidence type="ECO:0000313" key="1">
    <source>
        <dbReference type="EMBL" id="GGS15591.1"/>
    </source>
</evidence>
<protein>
    <submittedName>
        <fullName evidence="1">Uncharacterized protein</fullName>
    </submittedName>
</protein>